<gene>
    <name evidence="2" type="ORF">LMG29542_02884</name>
</gene>
<dbReference type="InterPro" id="IPR029068">
    <property type="entry name" value="Glyas_Bleomycin-R_OHBP_Dase"/>
</dbReference>
<dbReference type="CDD" id="cd06587">
    <property type="entry name" value="VOC"/>
    <property type="match status" value="1"/>
</dbReference>
<dbReference type="Gene3D" id="3.10.180.10">
    <property type="entry name" value="2,3-Dihydroxybiphenyl 1,2-Dioxygenase, domain 1"/>
    <property type="match status" value="1"/>
</dbReference>
<evidence type="ECO:0000259" key="1">
    <source>
        <dbReference type="PROSITE" id="PS51819"/>
    </source>
</evidence>
<dbReference type="SUPFAM" id="SSF54593">
    <property type="entry name" value="Glyoxalase/Bleomycin resistance protein/Dihydroxybiphenyl dioxygenase"/>
    <property type="match status" value="1"/>
</dbReference>
<dbReference type="RefSeq" id="WP_175227125.1">
    <property type="nucleotide sequence ID" value="NZ_CADIKH010000011.1"/>
</dbReference>
<keyword evidence="3" id="KW-1185">Reference proteome</keyword>
<feature type="domain" description="VOC" evidence="1">
    <location>
        <begin position="42"/>
        <end position="137"/>
    </location>
</feature>
<reference evidence="2 3" key="1">
    <citation type="submission" date="2020-04" db="EMBL/GenBank/DDBJ databases">
        <authorList>
            <person name="De Canck E."/>
        </authorList>
    </citation>
    <scope>NUCLEOTIDE SEQUENCE [LARGE SCALE GENOMIC DNA]</scope>
    <source>
        <strain evidence="2 3">LMG 29542</strain>
    </source>
</reference>
<dbReference type="PROSITE" id="PS51819">
    <property type="entry name" value="VOC"/>
    <property type="match status" value="1"/>
</dbReference>
<dbReference type="AlphaFoldDB" id="A0A6J5DQE2"/>
<name>A0A6J5DQE2_9BURK</name>
<dbReference type="EMBL" id="CADIKH010000011">
    <property type="protein sequence ID" value="CAB3756510.1"/>
    <property type="molecule type" value="Genomic_DNA"/>
</dbReference>
<evidence type="ECO:0000313" key="2">
    <source>
        <dbReference type="EMBL" id="CAB3756510.1"/>
    </source>
</evidence>
<accession>A0A6J5DQE2</accession>
<proteinExistence type="predicted"/>
<evidence type="ECO:0000313" key="3">
    <source>
        <dbReference type="Proteomes" id="UP000494363"/>
    </source>
</evidence>
<protein>
    <recommendedName>
        <fullName evidence="1">VOC domain-containing protein</fullName>
    </recommendedName>
</protein>
<organism evidence="2 3">
    <name type="scientific">Paraburkholderia humisilvae</name>
    <dbReference type="NCBI Taxonomy" id="627669"/>
    <lineage>
        <taxon>Bacteria</taxon>
        <taxon>Pseudomonadati</taxon>
        <taxon>Pseudomonadota</taxon>
        <taxon>Betaproteobacteria</taxon>
        <taxon>Burkholderiales</taxon>
        <taxon>Burkholderiaceae</taxon>
        <taxon>Paraburkholderia</taxon>
    </lineage>
</organism>
<sequence>MTGHKDVVRDKDLLWGSLAGVGLDADDRLRATEDRKKNPLRHVDHLGLGCRDAETTRHFYEDILGMPLVMAIVLPDPSRNNNQEYCHLFFEIDSGTRALWRHAAQSRVAHIAGSVIRYANYLRRQCHINRGSSAEFP</sequence>
<dbReference type="Pfam" id="PF00903">
    <property type="entry name" value="Glyoxalase"/>
    <property type="match status" value="1"/>
</dbReference>
<dbReference type="InterPro" id="IPR037523">
    <property type="entry name" value="VOC_core"/>
</dbReference>
<dbReference type="InterPro" id="IPR004360">
    <property type="entry name" value="Glyas_Fos-R_dOase_dom"/>
</dbReference>
<dbReference type="Proteomes" id="UP000494363">
    <property type="component" value="Unassembled WGS sequence"/>
</dbReference>